<dbReference type="EMBL" id="HBUF01288826">
    <property type="protein sequence ID" value="CAG6688788.1"/>
    <property type="molecule type" value="Transcribed_RNA"/>
</dbReference>
<organism evidence="4">
    <name type="scientific">Cacopsylla melanoneura</name>
    <dbReference type="NCBI Taxonomy" id="428564"/>
    <lineage>
        <taxon>Eukaryota</taxon>
        <taxon>Metazoa</taxon>
        <taxon>Ecdysozoa</taxon>
        <taxon>Arthropoda</taxon>
        <taxon>Hexapoda</taxon>
        <taxon>Insecta</taxon>
        <taxon>Pterygota</taxon>
        <taxon>Neoptera</taxon>
        <taxon>Paraneoptera</taxon>
        <taxon>Hemiptera</taxon>
        <taxon>Sternorrhyncha</taxon>
        <taxon>Psylloidea</taxon>
        <taxon>Psyllidae</taxon>
        <taxon>Psyllinae</taxon>
        <taxon>Cacopsylla</taxon>
    </lineage>
</organism>
<dbReference type="EMBL" id="HBUF01643366">
    <property type="protein sequence ID" value="CAG6785371.1"/>
    <property type="molecule type" value="Transcribed_RNA"/>
</dbReference>
<keyword evidence="2" id="KW-0732">Signal</keyword>
<dbReference type="InterPro" id="IPR000742">
    <property type="entry name" value="EGF"/>
</dbReference>
<dbReference type="PROSITE" id="PS50026">
    <property type="entry name" value="EGF_3"/>
    <property type="match status" value="1"/>
</dbReference>
<proteinExistence type="predicted"/>
<evidence type="ECO:0000256" key="1">
    <source>
        <dbReference type="PROSITE-ProRule" id="PRU00076"/>
    </source>
</evidence>
<dbReference type="EMBL" id="HBUF01132768">
    <property type="protein sequence ID" value="CAG6644581.1"/>
    <property type="molecule type" value="Transcribed_RNA"/>
</dbReference>
<dbReference type="Gene3D" id="2.10.25.10">
    <property type="entry name" value="Laminin"/>
    <property type="match status" value="1"/>
</dbReference>
<dbReference type="EMBL" id="HBUF01132769">
    <property type="protein sequence ID" value="CAG6644582.1"/>
    <property type="molecule type" value="Transcribed_RNA"/>
</dbReference>
<evidence type="ECO:0000256" key="2">
    <source>
        <dbReference type="SAM" id="SignalP"/>
    </source>
</evidence>
<dbReference type="AlphaFoldDB" id="A0A8D9BJY5"/>
<feature type="signal peptide" evidence="2">
    <location>
        <begin position="1"/>
        <end position="24"/>
    </location>
</feature>
<evidence type="ECO:0000259" key="3">
    <source>
        <dbReference type="PROSITE" id="PS50026"/>
    </source>
</evidence>
<dbReference type="SUPFAM" id="SSF57196">
    <property type="entry name" value="EGF/Laminin"/>
    <property type="match status" value="1"/>
</dbReference>
<reference evidence="4" key="1">
    <citation type="submission" date="2021-05" db="EMBL/GenBank/DDBJ databases">
        <authorList>
            <person name="Alioto T."/>
            <person name="Alioto T."/>
            <person name="Gomez Garrido J."/>
        </authorList>
    </citation>
    <scope>NUCLEOTIDE SEQUENCE</scope>
</reference>
<feature type="domain" description="EGF-like" evidence="3">
    <location>
        <begin position="67"/>
        <end position="107"/>
    </location>
</feature>
<evidence type="ECO:0000313" key="4">
    <source>
        <dbReference type="EMBL" id="CAG6785371.1"/>
    </source>
</evidence>
<accession>A0A8D9BJY5</accession>
<name>A0A8D9BJY5_9HEMI</name>
<sequence>MHLVPVFVVPVLCTLVLLVHLTTAFEDNQTRQGCRIADNTCICGKGLYSEYRYSNREECMKALKGKLQNGCDGDPCYHGGRCTQTFQDNKGYKCRCAGTGYYGKKCQFPCPSNFESVASFPYECIII</sequence>
<dbReference type="EMBL" id="HBUF01355935">
    <property type="protein sequence ID" value="CAG6717489.1"/>
    <property type="molecule type" value="Transcribed_RNA"/>
</dbReference>
<protein>
    <recommendedName>
        <fullName evidence="3">EGF-like domain-containing protein</fullName>
    </recommendedName>
</protein>
<feature type="chain" id="PRO_5035639353" description="EGF-like domain-containing protein" evidence="2">
    <location>
        <begin position="25"/>
        <end position="127"/>
    </location>
</feature>
<comment type="caution">
    <text evidence="1">Lacks conserved residue(s) required for the propagation of feature annotation.</text>
</comment>
<dbReference type="EMBL" id="HBUF01355936">
    <property type="protein sequence ID" value="CAG6717491.1"/>
    <property type="molecule type" value="Transcribed_RNA"/>
</dbReference>
<dbReference type="Pfam" id="PF00008">
    <property type="entry name" value="EGF"/>
    <property type="match status" value="1"/>
</dbReference>
<keyword evidence="1" id="KW-0245">EGF-like domain</keyword>